<protein>
    <submittedName>
        <fullName evidence="2">Uncharacterized protein</fullName>
    </submittedName>
</protein>
<dbReference type="AlphaFoldDB" id="A0A6A0AUN4"/>
<organism evidence="2 3">
    <name type="scientific">Streptomyces pacificus</name>
    <dbReference type="NCBI Taxonomy" id="2705029"/>
    <lineage>
        <taxon>Bacteria</taxon>
        <taxon>Bacillati</taxon>
        <taxon>Actinomycetota</taxon>
        <taxon>Actinomycetes</taxon>
        <taxon>Kitasatosporales</taxon>
        <taxon>Streptomycetaceae</taxon>
        <taxon>Streptomyces</taxon>
    </lineage>
</organism>
<evidence type="ECO:0000256" key="1">
    <source>
        <dbReference type="SAM" id="MobiDB-lite"/>
    </source>
</evidence>
<feature type="region of interest" description="Disordered" evidence="1">
    <location>
        <begin position="301"/>
        <end position="325"/>
    </location>
</feature>
<evidence type="ECO:0000313" key="3">
    <source>
        <dbReference type="Proteomes" id="UP000484988"/>
    </source>
</evidence>
<proteinExistence type="predicted"/>
<dbReference type="EMBL" id="BLLG01000006">
    <property type="protein sequence ID" value="GFH36632.1"/>
    <property type="molecule type" value="Genomic_DNA"/>
</dbReference>
<dbReference type="Proteomes" id="UP000484988">
    <property type="component" value="Unassembled WGS sequence"/>
</dbReference>
<keyword evidence="3" id="KW-1185">Reference proteome</keyword>
<evidence type="ECO:0000313" key="2">
    <source>
        <dbReference type="EMBL" id="GFH36632.1"/>
    </source>
</evidence>
<sequence>MTLADLVDDFDDGTVNTTLWPASYGAIEESGGRGRIPCTTGYAAYWSASAYTLTDSHVQLQVFPPAAGGAVTATVSVLVLSGVSGRDAGFLLDTAGNAVGLYLREGFADPGAVFLTYSATDHAWLRLREDSGTLHWETSPDGADWTIRRTATSPAWVAQTDLSLLIEAHRDSGTDDYAEIDNLNTPTGQEQALTLATETATALPLAGAKRQSLGAAATSAGAQPLVGSKQQTLGAALAEAAALPLARAKRRTVGQAAETWTARPVTSSKQRLLGVAAEVAQGRALTLTNLYPSPAAVLTASSSGPTLGASTSGPALAATSTTGGS</sequence>
<dbReference type="RefSeq" id="WP_173264467.1">
    <property type="nucleotide sequence ID" value="NZ_BLLG01000006.1"/>
</dbReference>
<comment type="caution">
    <text evidence="2">The sequence shown here is derived from an EMBL/GenBank/DDBJ whole genome shotgun (WGS) entry which is preliminary data.</text>
</comment>
<reference evidence="2 3" key="1">
    <citation type="submission" date="2020-02" db="EMBL/GenBank/DDBJ databases">
        <title>Whole Genome Shotgun Sequence of Streptomyces sp. strain CWH03.</title>
        <authorList>
            <person name="Dohra H."/>
            <person name="Kodani S."/>
            <person name="Yamamura H."/>
        </authorList>
    </citation>
    <scope>NUCLEOTIDE SEQUENCE [LARGE SCALE GENOMIC DNA]</scope>
    <source>
        <strain evidence="2 3">CWH03</strain>
    </source>
</reference>
<gene>
    <name evidence="2" type="ORF">SCWH03_28630</name>
</gene>
<name>A0A6A0AUN4_9ACTN</name>
<accession>A0A6A0AUN4</accession>